<dbReference type="STRING" id="83767.SAMN05660652_03892"/>
<accession>A0A1G8MQD6</accession>
<dbReference type="AlphaFoldDB" id="A0A1G8MQD6"/>
<keyword evidence="1" id="KW-0175">Coiled coil</keyword>
<keyword evidence="3" id="KW-1185">Reference proteome</keyword>
<organism evidence="2 3">
    <name type="scientific">Propionivibrio dicarboxylicus</name>
    <dbReference type="NCBI Taxonomy" id="83767"/>
    <lineage>
        <taxon>Bacteria</taxon>
        <taxon>Pseudomonadati</taxon>
        <taxon>Pseudomonadota</taxon>
        <taxon>Betaproteobacteria</taxon>
        <taxon>Rhodocyclales</taxon>
        <taxon>Rhodocyclaceae</taxon>
        <taxon>Propionivibrio</taxon>
    </lineage>
</organism>
<feature type="coiled-coil region" evidence="1">
    <location>
        <begin position="172"/>
        <end position="213"/>
    </location>
</feature>
<dbReference type="EMBL" id="FNCY01000026">
    <property type="protein sequence ID" value="SDI70035.1"/>
    <property type="molecule type" value="Genomic_DNA"/>
</dbReference>
<evidence type="ECO:0000256" key="1">
    <source>
        <dbReference type="SAM" id="Coils"/>
    </source>
</evidence>
<name>A0A1G8MQD6_9RHOO</name>
<dbReference type="OrthoDB" id="8557243at2"/>
<dbReference type="Proteomes" id="UP000198607">
    <property type="component" value="Unassembled WGS sequence"/>
</dbReference>
<reference evidence="2 3" key="1">
    <citation type="submission" date="2016-10" db="EMBL/GenBank/DDBJ databases">
        <authorList>
            <person name="de Groot N.N."/>
        </authorList>
    </citation>
    <scope>NUCLEOTIDE SEQUENCE [LARGE SCALE GENOMIC DNA]</scope>
    <source>
        <strain evidence="2 3">DSM 5885</strain>
    </source>
</reference>
<sequence>MGILDWFKIRPSHFEAISDAEAELRKAVDKALSLTNPRLCLLRTCPERLAPAVRLTADYLRTRILALPPAIDVSEAQWSSTPVLRAFFASASEVPAALGRSHNLRTFFARFPDVSEAFIVFGMTYQEQHVEGALLQGDVLQRDIAQRVVDFSSPNVRICGHSETEVKHLLGNQSFEYLVAQAMREISELRSERQELEESRSLIRARLRMLQMQGPGLGSVFATAPAGGGAQQVLESQLLDNERQLSELGDSQAILETELDYLCKVLGTPERYIRFEPTHLRLSTLNVILDASRTEMASDVEFTMAVLDGVPKTRRAFVIGRVKRSDVPSQRIDWANAERLL</sequence>
<protein>
    <submittedName>
        <fullName evidence="2">Uncharacterized protein</fullName>
    </submittedName>
</protein>
<proteinExistence type="predicted"/>
<evidence type="ECO:0000313" key="2">
    <source>
        <dbReference type="EMBL" id="SDI70035.1"/>
    </source>
</evidence>
<gene>
    <name evidence="2" type="ORF">SAMN05660652_03892</name>
</gene>
<evidence type="ECO:0000313" key="3">
    <source>
        <dbReference type="Proteomes" id="UP000198607"/>
    </source>
</evidence>